<evidence type="ECO:0000313" key="1">
    <source>
        <dbReference type="EMBL" id="ONN43048.1"/>
    </source>
</evidence>
<reference evidence="1 2" key="1">
    <citation type="submission" date="2016-12" db="EMBL/GenBank/DDBJ databases">
        <authorList>
            <person name="Song W.-J."/>
            <person name="Kurnit D.M."/>
        </authorList>
    </citation>
    <scope>NUCLEOTIDE SEQUENCE [LARGE SCALE GENOMIC DNA]</scope>
    <source>
        <strain evidence="1 2">CGB1038-1_S1</strain>
    </source>
</reference>
<accession>A0A1V2UJ66</accession>
<sequence>MRNYWYVSLSNRYPQPSQDDPSRIVLSIQIKNRYSIIEMTREATPIEIDGCKLRYCGHGVRNDENIQRNIRRYVR</sequence>
<dbReference type="AlphaFoldDB" id="A0A1V2UJ66"/>
<organism evidence="1 2">
    <name type="scientific">Enterococcus mundtii</name>
    <dbReference type="NCBI Taxonomy" id="53346"/>
    <lineage>
        <taxon>Bacteria</taxon>
        <taxon>Bacillati</taxon>
        <taxon>Bacillota</taxon>
        <taxon>Bacilli</taxon>
        <taxon>Lactobacillales</taxon>
        <taxon>Enterococcaceae</taxon>
        <taxon>Enterococcus</taxon>
    </lineage>
</organism>
<dbReference type="EMBL" id="MSTR01000007">
    <property type="protein sequence ID" value="ONN43048.1"/>
    <property type="molecule type" value="Genomic_DNA"/>
</dbReference>
<gene>
    <name evidence="1" type="ORF">BTN92_08215</name>
</gene>
<dbReference type="Proteomes" id="UP000189299">
    <property type="component" value="Unassembled WGS sequence"/>
</dbReference>
<dbReference type="RefSeq" id="WP_077151584.1">
    <property type="nucleotide sequence ID" value="NZ_CABMMO010000007.1"/>
</dbReference>
<comment type="caution">
    <text evidence="1">The sequence shown here is derived from an EMBL/GenBank/DDBJ whole genome shotgun (WGS) entry which is preliminary data.</text>
</comment>
<proteinExistence type="predicted"/>
<evidence type="ECO:0000313" key="2">
    <source>
        <dbReference type="Proteomes" id="UP000189299"/>
    </source>
</evidence>
<protein>
    <submittedName>
        <fullName evidence="1">Uncharacterized protein</fullName>
    </submittedName>
</protein>
<dbReference type="OrthoDB" id="2190389at2"/>
<name>A0A1V2UJ66_ENTMU</name>